<organism evidence="1 2">
    <name type="scientific">Thalassotalea euphylliae</name>
    <dbReference type="NCBI Taxonomy" id="1655234"/>
    <lineage>
        <taxon>Bacteria</taxon>
        <taxon>Pseudomonadati</taxon>
        <taxon>Pseudomonadota</taxon>
        <taxon>Gammaproteobacteria</taxon>
        <taxon>Alteromonadales</taxon>
        <taxon>Colwelliaceae</taxon>
        <taxon>Thalassotalea</taxon>
    </lineage>
</organism>
<reference evidence="1 2" key="1">
    <citation type="submission" date="2018-08" db="EMBL/GenBank/DDBJ databases">
        <title>Thalassotalea euphylliae genome.</title>
        <authorList>
            <person name="Summers S."/>
            <person name="Rice S.A."/>
            <person name="Freckelton M.L."/>
            <person name="Nedved B.T."/>
            <person name="Hadfield M.G."/>
        </authorList>
    </citation>
    <scope>NUCLEOTIDE SEQUENCE [LARGE SCALE GENOMIC DNA]</scope>
    <source>
        <strain evidence="1 2">H1</strain>
    </source>
</reference>
<gene>
    <name evidence="1" type="ORF">DXX93_11715</name>
</gene>
<evidence type="ECO:0000313" key="2">
    <source>
        <dbReference type="Proteomes" id="UP000256478"/>
    </source>
</evidence>
<protein>
    <submittedName>
        <fullName evidence="1">DUF2835 family protein</fullName>
    </submittedName>
</protein>
<dbReference type="InterPro" id="IPR021363">
    <property type="entry name" value="DUF2835"/>
</dbReference>
<evidence type="ECO:0000313" key="1">
    <source>
        <dbReference type="EMBL" id="REL27165.1"/>
    </source>
</evidence>
<comment type="caution">
    <text evidence="1">The sequence shown here is derived from an EMBL/GenBank/DDBJ whole genome shotgun (WGS) entry which is preliminary data.</text>
</comment>
<name>A0A3E0TTB7_9GAMM</name>
<dbReference type="EMBL" id="QUOU01000001">
    <property type="protein sequence ID" value="REL27165.1"/>
    <property type="molecule type" value="Genomic_DNA"/>
</dbReference>
<sequence length="71" mass="8090">MKYYFKVSMSADDVMPYYRGQASTVVAFATNGQRIQFPAMHLRKFMTPSGVYGMFCLETQSNKFVSLTKVS</sequence>
<dbReference type="RefSeq" id="WP_116008251.1">
    <property type="nucleotide sequence ID" value="NZ_QUOU01000001.1"/>
</dbReference>
<accession>A0A3E0TTB7</accession>
<proteinExistence type="predicted"/>
<dbReference type="Pfam" id="PF11197">
    <property type="entry name" value="DUF2835"/>
    <property type="match status" value="1"/>
</dbReference>
<dbReference type="AlphaFoldDB" id="A0A3E0TTB7"/>
<dbReference type="Proteomes" id="UP000256478">
    <property type="component" value="Unassembled WGS sequence"/>
</dbReference>
<dbReference type="OrthoDB" id="5600793at2"/>